<sequence>MNEHIKKTNGIGKFVKEFIKKCTSHKTNHPIFKVVTKVLENDMYLGILIPQSRHSSSAISGH</sequence>
<organism evidence="1">
    <name type="scientific">Arion vulgaris</name>
    <dbReference type="NCBI Taxonomy" id="1028688"/>
    <lineage>
        <taxon>Eukaryota</taxon>
        <taxon>Metazoa</taxon>
        <taxon>Spiralia</taxon>
        <taxon>Lophotrochozoa</taxon>
        <taxon>Mollusca</taxon>
        <taxon>Gastropoda</taxon>
        <taxon>Heterobranchia</taxon>
        <taxon>Euthyneura</taxon>
        <taxon>Panpulmonata</taxon>
        <taxon>Eupulmonata</taxon>
        <taxon>Stylommatophora</taxon>
        <taxon>Helicina</taxon>
        <taxon>Arionoidea</taxon>
        <taxon>Arionidae</taxon>
        <taxon>Arion</taxon>
    </lineage>
</organism>
<reference evidence="1" key="1">
    <citation type="submission" date="2014-12" db="EMBL/GenBank/DDBJ databases">
        <title>Insight into the proteome of Arion vulgaris.</title>
        <authorList>
            <person name="Aradska J."/>
            <person name="Bulat T."/>
            <person name="Smidak R."/>
            <person name="Sarate P."/>
            <person name="Gangsoo J."/>
            <person name="Sialana F."/>
            <person name="Bilban M."/>
            <person name="Lubec G."/>
        </authorList>
    </citation>
    <scope>NUCLEOTIDE SEQUENCE</scope>
    <source>
        <tissue evidence="1">Skin</tissue>
    </source>
</reference>
<dbReference type="AlphaFoldDB" id="A0A0B6Z9W4"/>
<name>A0A0B6Z9W4_9EUPU</name>
<evidence type="ECO:0000313" key="1">
    <source>
        <dbReference type="EMBL" id="CEK65172.1"/>
    </source>
</evidence>
<protein>
    <submittedName>
        <fullName evidence="1">Uncharacterized protein</fullName>
    </submittedName>
</protein>
<feature type="non-terminal residue" evidence="1">
    <location>
        <position position="62"/>
    </location>
</feature>
<proteinExistence type="predicted"/>
<dbReference type="EMBL" id="HACG01018307">
    <property type="protein sequence ID" value="CEK65172.1"/>
    <property type="molecule type" value="Transcribed_RNA"/>
</dbReference>
<gene>
    <name evidence="1" type="primary">ORF54152</name>
</gene>
<accession>A0A0B6Z9W4</accession>